<dbReference type="PANTHER" id="PTHR34673">
    <property type="entry name" value="COLD-REGULATED PROTEIN"/>
    <property type="match status" value="1"/>
</dbReference>
<gene>
    <name evidence="1" type="ORF">Ahy_B01g053400</name>
</gene>
<name>A0A445ARN1_ARAHY</name>
<reference evidence="1 2" key="1">
    <citation type="submission" date="2019-01" db="EMBL/GenBank/DDBJ databases">
        <title>Sequencing of cultivated peanut Arachis hypogaea provides insights into genome evolution and oil improvement.</title>
        <authorList>
            <person name="Chen X."/>
        </authorList>
    </citation>
    <scope>NUCLEOTIDE SEQUENCE [LARGE SCALE GENOMIC DNA]</scope>
    <source>
        <strain evidence="2">cv. Fuhuasheng</strain>
        <tissue evidence="1">Leaves</tissue>
    </source>
</reference>
<organism evidence="1 2">
    <name type="scientific">Arachis hypogaea</name>
    <name type="common">Peanut</name>
    <dbReference type="NCBI Taxonomy" id="3818"/>
    <lineage>
        <taxon>Eukaryota</taxon>
        <taxon>Viridiplantae</taxon>
        <taxon>Streptophyta</taxon>
        <taxon>Embryophyta</taxon>
        <taxon>Tracheophyta</taxon>
        <taxon>Spermatophyta</taxon>
        <taxon>Magnoliopsida</taxon>
        <taxon>eudicotyledons</taxon>
        <taxon>Gunneridae</taxon>
        <taxon>Pentapetalae</taxon>
        <taxon>rosids</taxon>
        <taxon>fabids</taxon>
        <taxon>Fabales</taxon>
        <taxon>Fabaceae</taxon>
        <taxon>Papilionoideae</taxon>
        <taxon>50 kb inversion clade</taxon>
        <taxon>dalbergioids sensu lato</taxon>
        <taxon>Dalbergieae</taxon>
        <taxon>Pterocarpus clade</taxon>
        <taxon>Arachis</taxon>
    </lineage>
</organism>
<proteinExistence type="predicted"/>
<comment type="caution">
    <text evidence="1">The sequence shown here is derived from an EMBL/GenBank/DDBJ whole genome shotgun (WGS) entry which is preliminary data.</text>
</comment>
<evidence type="ECO:0000313" key="1">
    <source>
        <dbReference type="EMBL" id="RYR29096.1"/>
    </source>
</evidence>
<dbReference type="Proteomes" id="UP000289738">
    <property type="component" value="Chromosome B01"/>
</dbReference>
<dbReference type="EMBL" id="SDMP01000011">
    <property type="protein sequence ID" value="RYR29096.1"/>
    <property type="molecule type" value="Genomic_DNA"/>
</dbReference>
<keyword evidence="2" id="KW-1185">Reference proteome</keyword>
<protein>
    <submittedName>
        <fullName evidence="1">Uncharacterized protein</fullName>
    </submittedName>
</protein>
<dbReference type="AlphaFoldDB" id="A0A445ARN1"/>
<dbReference type="PANTHER" id="PTHR34673:SF1">
    <property type="entry name" value="COLD-REGULATED PROTEIN"/>
    <property type="match status" value="1"/>
</dbReference>
<evidence type="ECO:0000313" key="2">
    <source>
        <dbReference type="Proteomes" id="UP000289738"/>
    </source>
</evidence>
<sequence length="62" mass="6462">MVGIGVPICVQCRNPGNPCRCKVVGPTVGFLAFGAAAMWSGRVFPAKRGKIHEHGGLATLQV</sequence>
<accession>A0A445ARN1</accession>